<evidence type="ECO:0008006" key="3">
    <source>
        <dbReference type="Google" id="ProtNLM"/>
    </source>
</evidence>
<comment type="caution">
    <text evidence="1">The sequence shown here is derived from an EMBL/GenBank/DDBJ whole genome shotgun (WGS) entry which is preliminary data.</text>
</comment>
<dbReference type="Proteomes" id="UP001612741">
    <property type="component" value="Unassembled WGS sequence"/>
</dbReference>
<gene>
    <name evidence="1" type="ORF">ACIBG2_00815</name>
</gene>
<dbReference type="Gene3D" id="3.40.50.11780">
    <property type="match status" value="2"/>
</dbReference>
<dbReference type="InterPro" id="IPR052042">
    <property type="entry name" value="Tail_sheath_structural"/>
</dbReference>
<dbReference type="EMBL" id="JBITGY010000001">
    <property type="protein sequence ID" value="MFI6495893.1"/>
    <property type="molecule type" value="Genomic_DNA"/>
</dbReference>
<evidence type="ECO:0000313" key="1">
    <source>
        <dbReference type="EMBL" id="MFI6495893.1"/>
    </source>
</evidence>
<protein>
    <recommendedName>
        <fullName evidence="3">Phage tail sheath family protein</fullName>
    </recommendedName>
</protein>
<dbReference type="PANTHER" id="PTHR35861:SF1">
    <property type="entry name" value="PHAGE TAIL SHEATH PROTEIN"/>
    <property type="match status" value="1"/>
</dbReference>
<dbReference type="RefSeq" id="WP_397077672.1">
    <property type="nucleotide sequence ID" value="NZ_JBITGY010000001.1"/>
</dbReference>
<accession>A0ABW7YJ26</accession>
<evidence type="ECO:0000313" key="2">
    <source>
        <dbReference type="Proteomes" id="UP001612741"/>
    </source>
</evidence>
<sequence>MATYLTPGVYVEENLAPANRGNGTAALACGAFVGLAGKGPTVPTRVRTWAQYVNLFGSFADSSGSYLPHAVHQFFANGGAQCYIVRATRSDAVAATANLKDSTTPTAMNGLKITALAEGAWGNTTSITIKPTGAPGGRFELQVLDSGVIKERFGDLSSNPDDSRYAISIVNSPYAGSLLIKVSNLKSSTAGYTYDPVKDIIPAQSVTLAGGDDGEEPYDYVEAAKQLENVPSTNFDLNLPAISDPNILNPILTWAQAEGNIFVIIDGPKAAEGATNAQVMQGYTSLVEGPTALNASSYGAVYGPWLMCQDPSSAMYGAARLLPPGGLVMGQASRIDVVRHPAKAPAGTETALTGVLYAEARFTEPQLDVLAEAHVNVIRMVPGHGHCIMGTRTLKRTLPDLYVPVRRMVIFLRKAMSDQLQWAVMEPNGPDLWDKIRLVLTHYLSMVRKAGMLEGLSDAEAFFVRCDGDNNPRSEINAGRLNVDVGVALRYPAEFIIIHLGNYENGPIVTDEILF</sequence>
<name>A0ABW7YJ26_9ACTN</name>
<proteinExistence type="predicted"/>
<reference evidence="1 2" key="1">
    <citation type="submission" date="2024-10" db="EMBL/GenBank/DDBJ databases">
        <title>The Natural Products Discovery Center: Release of the First 8490 Sequenced Strains for Exploring Actinobacteria Biosynthetic Diversity.</title>
        <authorList>
            <person name="Kalkreuter E."/>
            <person name="Kautsar S.A."/>
            <person name="Yang D."/>
            <person name="Bader C.D."/>
            <person name="Teijaro C.N."/>
            <person name="Fluegel L."/>
            <person name="Davis C.M."/>
            <person name="Simpson J.R."/>
            <person name="Lauterbach L."/>
            <person name="Steele A.D."/>
            <person name="Gui C."/>
            <person name="Meng S."/>
            <person name="Li G."/>
            <person name="Viehrig K."/>
            <person name="Ye F."/>
            <person name="Su P."/>
            <person name="Kiefer A.F."/>
            <person name="Nichols A."/>
            <person name="Cepeda A.J."/>
            <person name="Yan W."/>
            <person name="Fan B."/>
            <person name="Jiang Y."/>
            <person name="Adhikari A."/>
            <person name="Zheng C.-J."/>
            <person name="Schuster L."/>
            <person name="Cowan T.M."/>
            <person name="Smanski M.J."/>
            <person name="Chevrette M.G."/>
            <person name="De Carvalho L.P.S."/>
            <person name="Shen B."/>
        </authorList>
    </citation>
    <scope>NUCLEOTIDE SEQUENCE [LARGE SCALE GENOMIC DNA]</scope>
    <source>
        <strain evidence="1 2">NPDC050545</strain>
    </source>
</reference>
<keyword evidence="2" id="KW-1185">Reference proteome</keyword>
<dbReference type="PANTHER" id="PTHR35861">
    <property type="match status" value="1"/>
</dbReference>
<organism evidence="1 2">
    <name type="scientific">Nonomuraea typhae</name>
    <dbReference type="NCBI Taxonomy" id="2603600"/>
    <lineage>
        <taxon>Bacteria</taxon>
        <taxon>Bacillati</taxon>
        <taxon>Actinomycetota</taxon>
        <taxon>Actinomycetes</taxon>
        <taxon>Streptosporangiales</taxon>
        <taxon>Streptosporangiaceae</taxon>
        <taxon>Nonomuraea</taxon>
    </lineage>
</organism>